<gene>
    <name evidence="3" type="ORF">MVEN_00270400</name>
</gene>
<dbReference type="InterPro" id="IPR027417">
    <property type="entry name" value="P-loop_NTPase"/>
</dbReference>
<evidence type="ECO:0000259" key="2">
    <source>
        <dbReference type="Pfam" id="PF24883"/>
    </source>
</evidence>
<accession>A0A8H6YZK7</accession>
<dbReference type="EMBL" id="JACAZI010000002">
    <property type="protein sequence ID" value="KAF7369413.1"/>
    <property type="molecule type" value="Genomic_DNA"/>
</dbReference>
<dbReference type="Pfam" id="PF24883">
    <property type="entry name" value="NPHP3_N"/>
    <property type="match status" value="1"/>
</dbReference>
<dbReference type="InterPro" id="IPR056884">
    <property type="entry name" value="NPHP3-like_N"/>
</dbReference>
<feature type="domain" description="Nephrocystin 3-like N-terminal" evidence="2">
    <location>
        <begin position="206"/>
        <end position="363"/>
    </location>
</feature>
<reference evidence="3" key="1">
    <citation type="submission" date="2020-05" db="EMBL/GenBank/DDBJ databases">
        <title>Mycena genomes resolve the evolution of fungal bioluminescence.</title>
        <authorList>
            <person name="Tsai I.J."/>
        </authorList>
    </citation>
    <scope>NUCLEOTIDE SEQUENCE</scope>
    <source>
        <strain evidence="3">CCC161011</strain>
    </source>
</reference>
<dbReference type="SUPFAM" id="SSF52540">
    <property type="entry name" value="P-loop containing nucleoside triphosphate hydrolases"/>
    <property type="match status" value="1"/>
</dbReference>
<sequence length="886" mass="100873">MAFNLNGTIYGGTFNNVSGDMNQVSYRNEIYLPSHHPGVAPSRRGIDGVLAQQQSVKSLRPERRAFRQQNLPYDMANRSHRRGIQSPLGGMSHAMATSEATAIFHDTVPTYSGDYGNLSIDNQMQGQYPETIHHQDAGRPPAESTSTNTFTSVAGNVTQFHVTSYGESGLDILYRFIAMGAAHDSGERFAEPACHPGTRVAVLEQLGAWAHDTRPESSILWLHGSAGMGKSAIAQMFAGNCKNSGRLGASFFFKRGDPERGSWHRLFSTIAYQLAHSVPGFLLRVQHAVEANKLVISQAKELQFQQLIVETLQRAPVPEMLPILILDGLDECEDPKIQQDILRLLINAIHRHQLPIRILIVSRPEPHIRGIIETNATFEICRLVELFADETAYGDIRKYLCDEFSRIQAEYFADGLVLGDRWPGSEALEHLVQKSSGIFIYAATVIRFVGDLYSGSHPQERLNSVLNLDPESTAPLDDLYTQILSVVKHNDQQLRILHVIWQRVSSLSFLRADPEEIDLLLDLRRGTSRLALRCLHSLLMVPPIRTRFGMRPEIKMFHASFTDFLGDPRRSKGWCVSLPRLHSDFLHCMIRLLSSPPSTNRARAFYSEIVQGLSKILCNVTPCDQLLDLLRNTVFQNSLFLEDEPRYPWPQRDSEYPSDLIQLWERHQFVCTLSQNLKSTEDRCSPTFKYDSFYKEILSGQPTLIFILSAHTMEPWLFLLLELFDLSYRILEPFFQFREHLDFPFPEGDSPLDFIADPNRAGPLYMEPRAVAESVMVRWIIQAKEFIVTGDLIQVDLVQFIEYCGPSLKILDELATLDLSKICDQISDDQVHKEFHRHRTRKVSLSCIVDWLQTFPEPPQEVIDFWETQVAAIRQCEYKYFGYSNE</sequence>
<dbReference type="Proteomes" id="UP000620124">
    <property type="component" value="Unassembled WGS sequence"/>
</dbReference>
<evidence type="ECO:0000313" key="3">
    <source>
        <dbReference type="EMBL" id="KAF7369413.1"/>
    </source>
</evidence>
<proteinExistence type="predicted"/>
<dbReference type="AlphaFoldDB" id="A0A8H6YZK7"/>
<organism evidence="3 4">
    <name type="scientific">Mycena venus</name>
    <dbReference type="NCBI Taxonomy" id="2733690"/>
    <lineage>
        <taxon>Eukaryota</taxon>
        <taxon>Fungi</taxon>
        <taxon>Dikarya</taxon>
        <taxon>Basidiomycota</taxon>
        <taxon>Agaricomycotina</taxon>
        <taxon>Agaricomycetes</taxon>
        <taxon>Agaricomycetidae</taxon>
        <taxon>Agaricales</taxon>
        <taxon>Marasmiineae</taxon>
        <taxon>Mycenaceae</taxon>
        <taxon>Mycena</taxon>
    </lineage>
</organism>
<evidence type="ECO:0000256" key="1">
    <source>
        <dbReference type="ARBA" id="ARBA00022737"/>
    </source>
</evidence>
<comment type="caution">
    <text evidence="3">The sequence shown here is derived from an EMBL/GenBank/DDBJ whole genome shotgun (WGS) entry which is preliminary data.</text>
</comment>
<protein>
    <submittedName>
        <fullName evidence="3">AAA-16 domain-containing protein</fullName>
    </submittedName>
</protein>
<keyword evidence="1" id="KW-0677">Repeat</keyword>
<dbReference type="Gene3D" id="3.40.50.300">
    <property type="entry name" value="P-loop containing nucleotide triphosphate hydrolases"/>
    <property type="match status" value="1"/>
</dbReference>
<dbReference type="PANTHER" id="PTHR10039">
    <property type="entry name" value="AMELOGENIN"/>
    <property type="match status" value="1"/>
</dbReference>
<dbReference type="OrthoDB" id="2932404at2759"/>
<dbReference type="PANTHER" id="PTHR10039:SF17">
    <property type="entry name" value="FUNGAL STAND N-TERMINAL GOODBYE DOMAIN-CONTAINING PROTEIN-RELATED"/>
    <property type="match status" value="1"/>
</dbReference>
<name>A0A8H6YZK7_9AGAR</name>
<evidence type="ECO:0000313" key="4">
    <source>
        <dbReference type="Proteomes" id="UP000620124"/>
    </source>
</evidence>
<keyword evidence="4" id="KW-1185">Reference proteome</keyword>